<dbReference type="EMBL" id="JAJSOF020000033">
    <property type="protein sequence ID" value="KAJ4430484.1"/>
    <property type="molecule type" value="Genomic_DNA"/>
</dbReference>
<sequence>MLRRIWTSNKNISIVWVPSHTGLTGNEKIYTFVKMAADQGMITASFLTPPEDITQHERHANRTEYPDNDIYKKKKTNHDISTTDYNFSKESDLQLLQNSVTLRRHPPTYSKFDNVTTTSVNANKFLVSDFDSQYNCSTFIPTYQIYTKWILHNIDKDISTEDILHHGHSLEGYKITNAYRFNRKITTQQGTQEWEPKTTVLITFRSQKLPNELKLFDTIHKLYKYKEKVLQCRNCQRFGHSFKYCRNGPVCLKCSDDHQAKECQVTKYKCSNCALAHMANSTDCPQYKTEVTVLEEIESLKISRYDAIANIKERKTFSNITAQLVAHQVNTRDPLPTLSLFSRFKSTEPQQPPTLTESIKSNVTQVLKRRLGTPPATTPASKSKKEQPSMTQKLKKAYKGILIPSQHRNPTIF</sequence>
<organism evidence="3 4">
    <name type="scientific">Periplaneta americana</name>
    <name type="common">American cockroach</name>
    <name type="synonym">Blatta americana</name>
    <dbReference type="NCBI Taxonomy" id="6978"/>
    <lineage>
        <taxon>Eukaryota</taxon>
        <taxon>Metazoa</taxon>
        <taxon>Ecdysozoa</taxon>
        <taxon>Arthropoda</taxon>
        <taxon>Hexapoda</taxon>
        <taxon>Insecta</taxon>
        <taxon>Pterygota</taxon>
        <taxon>Neoptera</taxon>
        <taxon>Polyneoptera</taxon>
        <taxon>Dictyoptera</taxon>
        <taxon>Blattodea</taxon>
        <taxon>Blattoidea</taxon>
        <taxon>Blattidae</taxon>
        <taxon>Blattinae</taxon>
        <taxon>Periplaneta</taxon>
    </lineage>
</organism>
<name>A0ABQ8S8U5_PERAM</name>
<feature type="domain" description="RNase H type-1" evidence="2">
    <location>
        <begin position="1"/>
        <end position="38"/>
    </location>
</feature>
<comment type="caution">
    <text evidence="3">The sequence shown here is derived from an EMBL/GenBank/DDBJ whole genome shotgun (WGS) entry which is preliminary data.</text>
</comment>
<keyword evidence="4" id="KW-1185">Reference proteome</keyword>
<dbReference type="Proteomes" id="UP001148838">
    <property type="component" value="Unassembled WGS sequence"/>
</dbReference>
<dbReference type="PROSITE" id="PS50879">
    <property type="entry name" value="RNASE_H_1"/>
    <property type="match status" value="1"/>
</dbReference>
<accession>A0ABQ8S8U5</accession>
<evidence type="ECO:0000256" key="1">
    <source>
        <dbReference type="SAM" id="MobiDB-lite"/>
    </source>
</evidence>
<proteinExistence type="predicted"/>
<gene>
    <name evidence="3" type="ORF">ANN_22700</name>
</gene>
<evidence type="ECO:0000259" key="2">
    <source>
        <dbReference type="PROSITE" id="PS50879"/>
    </source>
</evidence>
<protein>
    <recommendedName>
        <fullName evidence="2">RNase H type-1 domain-containing protein</fullName>
    </recommendedName>
</protein>
<evidence type="ECO:0000313" key="4">
    <source>
        <dbReference type="Proteomes" id="UP001148838"/>
    </source>
</evidence>
<feature type="region of interest" description="Disordered" evidence="1">
    <location>
        <begin position="370"/>
        <end position="393"/>
    </location>
</feature>
<reference evidence="3 4" key="1">
    <citation type="journal article" date="2022" name="Allergy">
        <title>Genome assembly and annotation of Periplaneta americana reveal a comprehensive cockroach allergen profile.</title>
        <authorList>
            <person name="Wang L."/>
            <person name="Xiong Q."/>
            <person name="Saelim N."/>
            <person name="Wang L."/>
            <person name="Nong W."/>
            <person name="Wan A.T."/>
            <person name="Shi M."/>
            <person name="Liu X."/>
            <person name="Cao Q."/>
            <person name="Hui J.H.L."/>
            <person name="Sookrung N."/>
            <person name="Leung T.F."/>
            <person name="Tungtrongchitr A."/>
            <person name="Tsui S.K.W."/>
        </authorList>
    </citation>
    <scope>NUCLEOTIDE SEQUENCE [LARGE SCALE GENOMIC DNA]</scope>
    <source>
        <strain evidence="3">PWHHKU_190912</strain>
    </source>
</reference>
<evidence type="ECO:0000313" key="3">
    <source>
        <dbReference type="EMBL" id="KAJ4430484.1"/>
    </source>
</evidence>
<dbReference type="InterPro" id="IPR002156">
    <property type="entry name" value="RNaseH_domain"/>
</dbReference>